<feature type="domain" description="Pyrroloquinoline quinone-dependent pyranose dehydrogenase beta-propeller" evidence="2">
    <location>
        <begin position="145"/>
        <end position="293"/>
    </location>
</feature>
<dbReference type="InterPro" id="IPR011042">
    <property type="entry name" value="6-blade_b-propeller_TolB-like"/>
</dbReference>
<dbReference type="Gene3D" id="2.120.10.30">
    <property type="entry name" value="TolB, C-terminal domain"/>
    <property type="match status" value="1"/>
</dbReference>
<evidence type="ECO:0000313" key="4">
    <source>
        <dbReference type="Proteomes" id="UP000308707"/>
    </source>
</evidence>
<feature type="signal peptide" evidence="1">
    <location>
        <begin position="1"/>
        <end position="26"/>
    </location>
</feature>
<evidence type="ECO:0000313" key="3">
    <source>
        <dbReference type="EMBL" id="TKR29478.1"/>
    </source>
</evidence>
<dbReference type="SUPFAM" id="SSF50952">
    <property type="entry name" value="Soluble quinoprotein glucose dehydrogenase"/>
    <property type="match status" value="1"/>
</dbReference>
<keyword evidence="1" id="KW-0732">Signal</keyword>
<dbReference type="InterPro" id="IPR054539">
    <property type="entry name" value="Beta-prop_PDH"/>
</dbReference>
<dbReference type="Proteomes" id="UP000308707">
    <property type="component" value="Unassembled WGS sequence"/>
</dbReference>
<accession>A0A4U5JMI5</accession>
<dbReference type="Pfam" id="PF22807">
    <property type="entry name" value="TrAA12"/>
    <property type="match status" value="2"/>
</dbReference>
<name>A0A4U5JMI5_9GAMM</name>
<organism evidence="3 4">
    <name type="scientific">Luteimonas gilva</name>
    <dbReference type="NCBI Taxonomy" id="2572684"/>
    <lineage>
        <taxon>Bacteria</taxon>
        <taxon>Pseudomonadati</taxon>
        <taxon>Pseudomonadota</taxon>
        <taxon>Gammaproteobacteria</taxon>
        <taxon>Lysobacterales</taxon>
        <taxon>Lysobacteraceae</taxon>
        <taxon>Luteimonas</taxon>
    </lineage>
</organism>
<comment type="caution">
    <text evidence="3">The sequence shown here is derived from an EMBL/GenBank/DDBJ whole genome shotgun (WGS) entry which is preliminary data.</text>
</comment>
<feature type="chain" id="PRO_5020257697" evidence="1">
    <location>
        <begin position="27"/>
        <end position="447"/>
    </location>
</feature>
<dbReference type="AlphaFoldDB" id="A0A4U5JMI5"/>
<dbReference type="PANTHER" id="PTHR33546">
    <property type="entry name" value="LARGE, MULTIFUNCTIONAL SECRETED PROTEIN-RELATED"/>
    <property type="match status" value="1"/>
</dbReference>
<dbReference type="PANTHER" id="PTHR33546:SF1">
    <property type="entry name" value="LARGE, MULTIFUNCTIONAL SECRETED PROTEIN"/>
    <property type="match status" value="1"/>
</dbReference>
<reference evidence="3 4" key="1">
    <citation type="submission" date="2019-04" db="EMBL/GenBank/DDBJ databases">
        <title>Reference strain of H23.</title>
        <authorList>
            <person name="Luo X."/>
        </authorList>
    </citation>
    <scope>NUCLEOTIDE SEQUENCE [LARGE SCALE GENOMIC DNA]</scope>
    <source>
        <strain evidence="3 4">H23</strain>
    </source>
</reference>
<sequence>MTRTSHRLLTGCGLALLTLATLDACAQHAQQTDPGIAAGSGPDPVLPEPEKKRLIPTVNTAKAIGWSENAKPTAAEGLRVEAFARGLSHPRWLYVLPNGDVLVAESNAPPKPGDNKGLKGKVMKSLMKSAGAGVPSANRITLLRDSDGDGVAERRTVFLQNLNSPFGMALVDDALYVANADALVKFPYRAGETTIAASPTKVADLPGGPINHHWTKNVIASGDGGELYVTVGSNSNVGENGMDAEADRAAILRVDPKTGARRVFASGLRNPNGLAWQPQSGALWTAVNERDELGDDLVPDYMTSVRDGGFYGWPYSYYGQHVDARAQPPRPDLVAKAIKPDYALGSHTASLGLVFYTEKLFPARYANGAFVGQHGSWNRKTPSGYKVVFVPFADGKPNGPMEDVLTGFLDAKGRAQGRPVGVAVDKQGALLVADDVGDTVWRVTPAR</sequence>
<proteinExistence type="predicted"/>
<evidence type="ECO:0000259" key="2">
    <source>
        <dbReference type="Pfam" id="PF22807"/>
    </source>
</evidence>
<protein>
    <submittedName>
        <fullName evidence="3">Sorbosone dehydrogenase family protein</fullName>
    </submittedName>
</protein>
<gene>
    <name evidence="3" type="ORF">FCE95_15145</name>
</gene>
<dbReference type="OrthoDB" id="9770043at2"/>
<dbReference type="InterPro" id="IPR011041">
    <property type="entry name" value="Quinoprot_gluc/sorb_DH_b-prop"/>
</dbReference>
<evidence type="ECO:0000256" key="1">
    <source>
        <dbReference type="SAM" id="SignalP"/>
    </source>
</evidence>
<dbReference type="RefSeq" id="WP_137267880.1">
    <property type="nucleotide sequence ID" value="NZ_SZUA01000003.1"/>
</dbReference>
<feature type="domain" description="Pyrroloquinoline quinone-dependent pyranose dehydrogenase beta-propeller" evidence="2">
    <location>
        <begin position="337"/>
        <end position="443"/>
    </location>
</feature>
<dbReference type="EMBL" id="SZUA01000003">
    <property type="protein sequence ID" value="TKR29478.1"/>
    <property type="molecule type" value="Genomic_DNA"/>
</dbReference>
<keyword evidence="4" id="KW-1185">Reference proteome</keyword>